<dbReference type="AlphaFoldDB" id="A0A915IWA1"/>
<evidence type="ECO:0000313" key="2">
    <source>
        <dbReference type="Proteomes" id="UP000887565"/>
    </source>
</evidence>
<feature type="region of interest" description="Disordered" evidence="1">
    <location>
        <begin position="1"/>
        <end position="25"/>
    </location>
</feature>
<evidence type="ECO:0000313" key="3">
    <source>
        <dbReference type="WBParaSite" id="nRc.2.0.1.t18102-RA"/>
    </source>
</evidence>
<name>A0A915IWA1_ROMCU</name>
<proteinExistence type="predicted"/>
<accession>A0A915IWA1</accession>
<reference evidence="3" key="1">
    <citation type="submission" date="2022-11" db="UniProtKB">
        <authorList>
            <consortium name="WormBaseParasite"/>
        </authorList>
    </citation>
    <scope>IDENTIFICATION</scope>
</reference>
<dbReference type="Proteomes" id="UP000887565">
    <property type="component" value="Unplaced"/>
</dbReference>
<sequence length="137" mass="15109">MGVGNTYINDESWDPNPACDSSTPDKQQIQHKWRGYWDAPRSTSTDYTLVIVVMVENDAFNHLFLESGFHGNKDRTMGGGNSSFGTLIVPQIGSKSDCLSKAHLLMPEDNTKHLALAEIMDFICVGDSDTPAMVSIR</sequence>
<organism evidence="2 3">
    <name type="scientific">Romanomermis culicivorax</name>
    <name type="common">Nematode worm</name>
    <dbReference type="NCBI Taxonomy" id="13658"/>
    <lineage>
        <taxon>Eukaryota</taxon>
        <taxon>Metazoa</taxon>
        <taxon>Ecdysozoa</taxon>
        <taxon>Nematoda</taxon>
        <taxon>Enoplea</taxon>
        <taxon>Dorylaimia</taxon>
        <taxon>Mermithida</taxon>
        <taxon>Mermithoidea</taxon>
        <taxon>Mermithidae</taxon>
        <taxon>Romanomermis</taxon>
    </lineage>
</organism>
<evidence type="ECO:0000256" key="1">
    <source>
        <dbReference type="SAM" id="MobiDB-lite"/>
    </source>
</evidence>
<dbReference type="WBParaSite" id="nRc.2.0.1.t18102-RA">
    <property type="protein sequence ID" value="nRc.2.0.1.t18102-RA"/>
    <property type="gene ID" value="nRc.2.0.1.g18102"/>
</dbReference>
<protein>
    <submittedName>
        <fullName evidence="3">Uncharacterized protein</fullName>
    </submittedName>
</protein>
<keyword evidence="2" id="KW-1185">Reference proteome</keyword>